<proteinExistence type="predicted"/>
<keyword evidence="2" id="KW-1185">Reference proteome</keyword>
<dbReference type="Proteomes" id="UP000266723">
    <property type="component" value="Unassembled WGS sequence"/>
</dbReference>
<gene>
    <name evidence="1" type="ORF">DY000_02014388</name>
</gene>
<evidence type="ECO:0000313" key="2">
    <source>
        <dbReference type="Proteomes" id="UP000266723"/>
    </source>
</evidence>
<name>A0ABQ7CSF8_BRACR</name>
<accession>A0ABQ7CSF8</accession>
<dbReference type="EMBL" id="QGKV02000759">
    <property type="protein sequence ID" value="KAF3562471.1"/>
    <property type="molecule type" value="Genomic_DNA"/>
</dbReference>
<comment type="caution">
    <text evidence="1">The sequence shown here is derived from an EMBL/GenBank/DDBJ whole genome shotgun (WGS) entry which is preliminary data.</text>
</comment>
<organism evidence="1 2">
    <name type="scientific">Brassica cretica</name>
    <name type="common">Mustard</name>
    <dbReference type="NCBI Taxonomy" id="69181"/>
    <lineage>
        <taxon>Eukaryota</taxon>
        <taxon>Viridiplantae</taxon>
        <taxon>Streptophyta</taxon>
        <taxon>Embryophyta</taxon>
        <taxon>Tracheophyta</taxon>
        <taxon>Spermatophyta</taxon>
        <taxon>Magnoliopsida</taxon>
        <taxon>eudicotyledons</taxon>
        <taxon>Gunneridae</taxon>
        <taxon>Pentapetalae</taxon>
        <taxon>rosids</taxon>
        <taxon>malvids</taxon>
        <taxon>Brassicales</taxon>
        <taxon>Brassicaceae</taxon>
        <taxon>Brassiceae</taxon>
        <taxon>Brassica</taxon>
    </lineage>
</organism>
<reference evidence="1 2" key="1">
    <citation type="journal article" date="2020" name="BMC Genomics">
        <title>Intraspecific diversification of the crop wild relative Brassica cretica Lam. using demographic model selection.</title>
        <authorList>
            <person name="Kioukis A."/>
            <person name="Michalopoulou V.A."/>
            <person name="Briers L."/>
            <person name="Pirintsos S."/>
            <person name="Studholme D.J."/>
            <person name="Pavlidis P."/>
            <person name="Sarris P.F."/>
        </authorList>
    </citation>
    <scope>NUCLEOTIDE SEQUENCE [LARGE SCALE GENOMIC DNA]</scope>
    <source>
        <strain evidence="2">cv. PFS-1207/04</strain>
    </source>
</reference>
<protein>
    <submittedName>
        <fullName evidence="1">Uncharacterized protein</fullName>
    </submittedName>
</protein>
<evidence type="ECO:0000313" key="1">
    <source>
        <dbReference type="EMBL" id="KAF3562471.1"/>
    </source>
</evidence>
<sequence length="247" mass="26878">MNPEPLSFLSSLVCGRVRPRGPFTNPFSSPITSWGNGPEADSEAVPMASLRRLRSCFFDDSPRSEILHPSQLTPLTWKTLMAIQVLGELHGFSFGLVRVCEDSGASGLPDVLAYRGCVSPGFLRWRSSGEAYNGNSSAIPLGDLSGNVTRSPTLVVFDEYQKVKARKRHLSYIPPPRLARAALSAGGLSSISSTSAGIMPNRDLLADAHRRLTSEALLLCGQVQDMMACRDLLIQQVRASTWSELMK</sequence>